<dbReference type="InterPro" id="IPR027417">
    <property type="entry name" value="P-loop_NTPase"/>
</dbReference>
<organism evidence="2 3">
    <name type="scientific">Gemella morbillorum</name>
    <dbReference type="NCBI Taxonomy" id="29391"/>
    <lineage>
        <taxon>Bacteria</taxon>
        <taxon>Bacillati</taxon>
        <taxon>Bacillota</taxon>
        <taxon>Bacilli</taxon>
        <taxon>Bacillales</taxon>
        <taxon>Gemellaceae</taxon>
        <taxon>Gemella</taxon>
    </lineage>
</organism>
<dbReference type="Gene3D" id="3.40.50.300">
    <property type="entry name" value="P-loop containing nucleotide triphosphate hydrolases"/>
    <property type="match status" value="2"/>
</dbReference>
<dbReference type="InterPro" id="IPR014001">
    <property type="entry name" value="Helicase_ATP-bd"/>
</dbReference>
<keyword evidence="2" id="KW-0255">Endonuclease</keyword>
<dbReference type="InterPro" id="IPR050742">
    <property type="entry name" value="Helicase_Restrict-Modif_Enz"/>
</dbReference>
<dbReference type="RefSeq" id="WP_004632180.1">
    <property type="nucleotide sequence ID" value="NZ_CP046314.1"/>
</dbReference>
<sequence>MKIQLQILPHQTNAVDIVNEVFRDVEFISGNISQNPIFDVRDLRIKENIKNIQNGTFNPESRIDISDIKADDDDNILGIDIKMETGTGKTYAYTRVMYELHKNYGFNKFIILVPTTAIKEGTKKFIESDYAREHFSDLYPEAELKLEVLNPQKNKKGKKMFPSAISNFSRATRLENNKINSLLITSSMLLSKATMDTSFDQTLFGSITIPTEALRESIPVVIIDEPHRFKKDNKAYKKLVEEIKPQVIIRFGATFPKNDKTKVIDYNNLVYNLNAVKSFNDGLVKGVSIQTPENNSNESAKIKLLSITTKKPKVAIFKNEENKREYTINLGESLSDVTPEFRGITLEKVGKLEEYNISKGAELSNGTIIAVGEKIYPNIYSDNYQDIMLKQAIKNHFKQEKDNFYRERKIKTLSLFFIDSVYSYRGEENDGYLKTKFESFLKLELEREIEKLSDRTRNIDIEYKSFLEASLKDIKVTNGGYFAVDNSTDDDKIREEIDAILRDKEKMLSFKHKDGSWNTRRFIFSKWTLREGWDNPNVFQIAKLRSSGSEISKLQEVGRGLRLPVDEYGNRISNEEFYLTYLIDFSEQDFANTLVNEINSDVVQSSVITDSDLERVAKTLNTTADDLFDALYSSKFIDRKSNIIADNRNEFFNKYPEFNTGLKPNKVGNKDTLDKKGYVGIRKKNYEQLKPLWESINKKYYLKLDDISDEEIHSAIMDILYKGIYSANNIAIIEKKLVNTNKNMSVKDGTTGDYHELNETIPYNKFLKTINKQTGFSITTLHKCFVEYSKTNELEKDYFNKKSLANFINKYQLWLEQTFRNRFSYTKMNVKINETALTTLDGLPKEKIIQGKIGVIKDDQKIVPEKFLFDSFVYDSELEKATIERSKIDEIVVFGKIPRKSIQVPLYFGGTTSPDFMYIVQRENDKPELNLIIETKDVQKDSGLRTEEQLRIESAKKFFEALKQDGLNVAFKKQMKQDEIIKLINEFVE</sequence>
<feature type="domain" description="Helicase ATP-binding" evidence="1">
    <location>
        <begin position="81"/>
        <end position="273"/>
    </location>
</feature>
<dbReference type="PANTHER" id="PTHR47396:SF1">
    <property type="entry name" value="ATP-DEPENDENT HELICASE IRC3-RELATED"/>
    <property type="match status" value="1"/>
</dbReference>
<keyword evidence="3" id="KW-1185">Reference proteome</keyword>
<keyword evidence="2" id="KW-0378">Hydrolase</keyword>
<dbReference type="REBASE" id="362138">
    <property type="entry name" value="Gmo741ORF6405P"/>
</dbReference>
<dbReference type="InterPro" id="IPR045572">
    <property type="entry name" value="RE_endonuc_C"/>
</dbReference>
<name>A0AAP9KTK4_9BACL</name>
<dbReference type="GO" id="GO:0003677">
    <property type="term" value="F:DNA binding"/>
    <property type="evidence" value="ECO:0007669"/>
    <property type="project" value="InterPro"/>
</dbReference>
<gene>
    <name evidence="2" type="ORF">FOC49_06415</name>
</gene>
<dbReference type="Proteomes" id="UP000425411">
    <property type="component" value="Chromosome"/>
</dbReference>
<keyword evidence="2" id="KW-0540">Nuclease</keyword>
<dbReference type="GO" id="GO:0015668">
    <property type="term" value="F:type III site-specific deoxyribonuclease activity"/>
    <property type="evidence" value="ECO:0007669"/>
    <property type="project" value="InterPro"/>
</dbReference>
<evidence type="ECO:0000313" key="3">
    <source>
        <dbReference type="Proteomes" id="UP000425411"/>
    </source>
</evidence>
<dbReference type="EMBL" id="CP046314">
    <property type="protein sequence ID" value="QGS09538.1"/>
    <property type="molecule type" value="Genomic_DNA"/>
</dbReference>
<dbReference type="PANTHER" id="PTHR47396">
    <property type="entry name" value="TYPE I RESTRICTION ENZYME ECOKI R PROTEIN"/>
    <property type="match status" value="1"/>
</dbReference>
<dbReference type="InterPro" id="IPR006935">
    <property type="entry name" value="Helicase/UvrB_N"/>
</dbReference>
<dbReference type="AlphaFoldDB" id="A0AAP9KTK4"/>
<dbReference type="Pfam" id="PF04851">
    <property type="entry name" value="ResIII"/>
    <property type="match status" value="1"/>
</dbReference>
<accession>A0AAP9KTK4</accession>
<evidence type="ECO:0000313" key="2">
    <source>
        <dbReference type="EMBL" id="QGS09538.1"/>
    </source>
</evidence>
<dbReference type="GO" id="GO:0005829">
    <property type="term" value="C:cytosol"/>
    <property type="evidence" value="ECO:0007669"/>
    <property type="project" value="TreeGrafter"/>
</dbReference>
<protein>
    <submittedName>
        <fullName evidence="2">Type III restriction-modification system endonuclease</fullName>
    </submittedName>
</protein>
<dbReference type="PROSITE" id="PS51192">
    <property type="entry name" value="HELICASE_ATP_BIND_1"/>
    <property type="match status" value="1"/>
</dbReference>
<evidence type="ECO:0000259" key="1">
    <source>
        <dbReference type="PROSITE" id="PS51192"/>
    </source>
</evidence>
<dbReference type="Pfam" id="PF19778">
    <property type="entry name" value="RE_endonuc"/>
    <property type="match status" value="1"/>
</dbReference>
<dbReference type="NCBIfam" id="NF012027">
    <property type="entry name" value="PRK15483.1"/>
    <property type="match status" value="1"/>
</dbReference>
<dbReference type="SUPFAM" id="SSF52540">
    <property type="entry name" value="P-loop containing nucleoside triphosphate hydrolases"/>
    <property type="match status" value="2"/>
</dbReference>
<dbReference type="GO" id="GO:0005524">
    <property type="term" value="F:ATP binding"/>
    <property type="evidence" value="ECO:0007669"/>
    <property type="project" value="InterPro"/>
</dbReference>
<proteinExistence type="predicted"/>
<reference evidence="2 3" key="1">
    <citation type="submission" date="2019-11" db="EMBL/GenBank/DDBJ databases">
        <title>FDA dAtabase for Regulatory Grade micrObial Sequences (FDA-ARGOS): Supporting development and validation of Infectious Disease Dx tests.</title>
        <authorList>
            <person name="Turner S."/>
            <person name="Byrd R."/>
            <person name="Tallon L."/>
            <person name="Sadzewicz L."/>
            <person name="Vavikolanu K."/>
            <person name="Mehta A."/>
            <person name="Aluvathingal J."/>
            <person name="Nadendla S."/>
            <person name="Myers T."/>
            <person name="Yan Y."/>
            <person name="Sichtig H."/>
        </authorList>
    </citation>
    <scope>NUCLEOTIDE SEQUENCE [LARGE SCALE GENOMIC DNA]</scope>
    <source>
        <strain evidence="2 3">FDAARGOS_741</strain>
    </source>
</reference>